<dbReference type="RefSeq" id="WP_149404571.1">
    <property type="nucleotide sequence ID" value="NZ_BIXY01000144.1"/>
</dbReference>
<dbReference type="EMBL" id="BIXY01000144">
    <property type="protein sequence ID" value="GCF11772.1"/>
    <property type="molecule type" value="Genomic_DNA"/>
</dbReference>
<feature type="transmembrane region" description="Helical" evidence="1">
    <location>
        <begin position="44"/>
        <end position="64"/>
    </location>
</feature>
<organism evidence="2 3">
    <name type="scientific">Dictyobacter arantiisoli</name>
    <dbReference type="NCBI Taxonomy" id="2014874"/>
    <lineage>
        <taxon>Bacteria</taxon>
        <taxon>Bacillati</taxon>
        <taxon>Chloroflexota</taxon>
        <taxon>Ktedonobacteria</taxon>
        <taxon>Ktedonobacterales</taxon>
        <taxon>Dictyobacteraceae</taxon>
        <taxon>Dictyobacter</taxon>
    </lineage>
</organism>
<comment type="caution">
    <text evidence="2">The sequence shown here is derived from an EMBL/GenBank/DDBJ whole genome shotgun (WGS) entry which is preliminary data.</text>
</comment>
<evidence type="ECO:0000256" key="1">
    <source>
        <dbReference type="SAM" id="Phobius"/>
    </source>
</evidence>
<feature type="transmembrane region" description="Helical" evidence="1">
    <location>
        <begin position="76"/>
        <end position="97"/>
    </location>
</feature>
<evidence type="ECO:0000313" key="3">
    <source>
        <dbReference type="Proteomes" id="UP000322530"/>
    </source>
</evidence>
<protein>
    <submittedName>
        <fullName evidence="2">Uncharacterized protein</fullName>
    </submittedName>
</protein>
<sequence>MSFANTTIIVVFVIACVTSFFTDIREYQKTRLRLPNYKWYKQPFIQMGNTTFFLALFFLLIGWHDSLPDNNISTRSFVFMLALVVLLVAAVSCLFMLRYFKFFQSKE</sequence>
<feature type="transmembrane region" description="Helical" evidence="1">
    <location>
        <begin position="6"/>
        <end position="24"/>
    </location>
</feature>
<dbReference type="AlphaFoldDB" id="A0A5A5TKH1"/>
<reference evidence="2 3" key="1">
    <citation type="submission" date="2019-01" db="EMBL/GenBank/DDBJ databases">
        <title>Draft genome sequence of Dictyobacter sp. Uno17.</title>
        <authorList>
            <person name="Wang C.M."/>
            <person name="Zheng Y."/>
            <person name="Sakai Y."/>
            <person name="Abe K."/>
            <person name="Yokota A."/>
            <person name="Yabe S."/>
        </authorList>
    </citation>
    <scope>NUCLEOTIDE SEQUENCE [LARGE SCALE GENOMIC DNA]</scope>
    <source>
        <strain evidence="2 3">Uno17</strain>
    </source>
</reference>
<keyword evidence="3" id="KW-1185">Reference proteome</keyword>
<keyword evidence="1" id="KW-0812">Transmembrane</keyword>
<gene>
    <name evidence="2" type="ORF">KDI_53360</name>
</gene>
<keyword evidence="1" id="KW-0472">Membrane</keyword>
<dbReference type="Proteomes" id="UP000322530">
    <property type="component" value="Unassembled WGS sequence"/>
</dbReference>
<name>A0A5A5TKH1_9CHLR</name>
<keyword evidence="1" id="KW-1133">Transmembrane helix</keyword>
<accession>A0A5A5TKH1</accession>
<evidence type="ECO:0000313" key="2">
    <source>
        <dbReference type="EMBL" id="GCF11772.1"/>
    </source>
</evidence>
<proteinExistence type="predicted"/>